<reference evidence="10 19" key="4">
    <citation type="submission" date="2019-11" db="EMBL/GenBank/DDBJ databases">
        <title>Complete genome sequence of Bacteroides dorei DSM 17855.</title>
        <authorList>
            <person name="Russell J.T."/>
        </authorList>
    </citation>
    <scope>NUCLEOTIDE SEQUENCE [LARGE SCALE GENOMIC DNA]</scope>
    <source>
        <strain evidence="10 19">DSM 17855</strain>
    </source>
</reference>
<feature type="domain" description="Cytochrome c" evidence="6">
    <location>
        <begin position="398"/>
        <end position="539"/>
    </location>
</feature>
<evidence type="ECO:0000313" key="18">
    <source>
        <dbReference type="Proteomes" id="UP000347681"/>
    </source>
</evidence>
<dbReference type="eggNOG" id="COG3488">
    <property type="taxonomic scope" value="Bacteria"/>
</dbReference>
<sequence length="539" mass="61473">MNKLFKIHWLAALCGLTMLSLTACNDDDNPENKSPEVNPDINVNVETYAGGELGTTFNNSASAYEDPTPATENAGMTDKFKYGEYFFERSYTQNSKPFNGLGPLYIRNSCMNCHPGYGHGKRVDRYRADDWGNGYLLVVTDGKDNYLSSLTGMPQTKAVAPFKAPIDEDKIKIDWLPYTDEWGNKFPDGETYSLIYPEVTIPQDAYYVPLEATYNQVVTPVNYSDVVVLLESTIGIYGTGLLDAIPDDSLKAEYARQEKAGVKLNPAIFANGEWTSLYKGLTGKQYPKRYTYALTRSSIQDGPGANAIWNITNVTRSDRRYHYMTDTYAKTASKDPDVQKDFYNYFPEWKQTGNVEQDIYNYLMNKELPVEMTDEDYVNFMIWHRGLAVPAARNLDDETVQRGHKLFREIGCATCHRPSWTTGDDNYPDPNGYFKDGDSRLPRYPHQTIWPYSDMVQHRLEMKNNIRTGWCRTTPLWGRGLSLICAGHSDRLHDCRARNVIEAIMWHGASNSDARWSIDKFRELSKEDRDAIVKFIDAI</sequence>
<dbReference type="EMBL" id="JAHOAX010000010">
    <property type="protein sequence ID" value="MBV3123857.1"/>
    <property type="molecule type" value="Genomic_DNA"/>
</dbReference>
<name>A0A076IQT7_9BACT</name>
<evidence type="ECO:0000256" key="3">
    <source>
        <dbReference type="ARBA" id="ARBA00023004"/>
    </source>
</evidence>
<dbReference type="PROSITE" id="PS51007">
    <property type="entry name" value="CYTC"/>
    <property type="match status" value="1"/>
</dbReference>
<evidence type="ECO:0000256" key="5">
    <source>
        <dbReference type="SAM" id="SignalP"/>
    </source>
</evidence>
<dbReference type="Gene3D" id="1.10.760.10">
    <property type="entry name" value="Cytochrome c-like domain"/>
    <property type="match status" value="1"/>
</dbReference>
<dbReference type="EMBL" id="CP046176">
    <property type="protein sequence ID" value="QJR76432.1"/>
    <property type="molecule type" value="Genomic_DNA"/>
</dbReference>
<keyword evidence="5" id="KW-0732">Signal</keyword>
<dbReference type="InterPro" id="IPR010538">
    <property type="entry name" value="DHOR"/>
</dbReference>
<keyword evidence="1 4" id="KW-0349">Heme</keyword>
<dbReference type="KEGG" id="bdo:EL88_07205"/>
<feature type="signal peptide" evidence="5">
    <location>
        <begin position="1"/>
        <end position="25"/>
    </location>
</feature>
<protein>
    <submittedName>
        <fullName evidence="9">Di-heme oxidoredictase family protein</fullName>
    </submittedName>
</protein>
<dbReference type="EMBL" id="CP126056">
    <property type="protein sequence ID" value="WHX11748.1"/>
    <property type="molecule type" value="Genomic_DNA"/>
</dbReference>
<dbReference type="Proteomes" id="UP000283678">
    <property type="component" value="Unassembled WGS sequence"/>
</dbReference>
<dbReference type="EMBL" id="JAWDEV010000001">
    <property type="protein sequence ID" value="MDU0269072.1"/>
    <property type="molecule type" value="Genomic_DNA"/>
</dbReference>
<evidence type="ECO:0000313" key="12">
    <source>
        <dbReference type="EMBL" id="TDA76242.1"/>
    </source>
</evidence>
<dbReference type="InterPro" id="IPR051395">
    <property type="entry name" value="Cytochrome_c_Peroxidase/MauG"/>
</dbReference>
<accession>A0A076IQT7</accession>
<reference evidence="7 18" key="2">
    <citation type="journal article" date="2019" name="Nat. Med.">
        <title>A library of human gut bacterial isolates paired with longitudinal multiomics data enables mechanistic microbiome research.</title>
        <authorList>
            <person name="Poyet M."/>
            <person name="Groussin M."/>
            <person name="Gibbons S.M."/>
            <person name="Avila-Pacheco J."/>
            <person name="Jiang X."/>
            <person name="Kearney S.M."/>
            <person name="Perrotta A.R."/>
            <person name="Berdy B."/>
            <person name="Zhao S."/>
            <person name="Lieberman T.D."/>
            <person name="Swanson P.K."/>
            <person name="Smith M."/>
            <person name="Roesemann S."/>
            <person name="Alexander J.E."/>
            <person name="Rich S.A."/>
            <person name="Livny J."/>
            <person name="Vlamakis H."/>
            <person name="Clish C."/>
            <person name="Bullock K."/>
            <person name="Deik A."/>
            <person name="Scott J."/>
            <person name="Pierce K.A."/>
            <person name="Xavier R.J."/>
            <person name="Alm E.J."/>
        </authorList>
    </citation>
    <scope>NUCLEOTIDE SEQUENCE [LARGE SCALE GENOMIC DNA]</scope>
    <source>
        <strain evidence="7 18">BIOML-A5</strain>
    </source>
</reference>
<dbReference type="SUPFAM" id="SSF46626">
    <property type="entry name" value="Cytochrome c"/>
    <property type="match status" value="1"/>
</dbReference>
<reference evidence="16 17" key="3">
    <citation type="journal article" date="2019" name="Nat. Microbiol.">
        <title>Genomic variation and strain-specific functional adaptation in the human gut microbiome during early life.</title>
        <authorList>
            <person name="Vatanen T."/>
            <person name="Plichta D.R."/>
            <person name="Somani J."/>
            <person name="Munch P.C."/>
            <person name="Arthur T.D."/>
            <person name="Hall A.B."/>
            <person name="Rudolf S."/>
            <person name="Oakeley E.J."/>
            <person name="Ke X."/>
            <person name="Young R.A."/>
            <person name="Haiser H.J."/>
            <person name="Kolde R."/>
            <person name="Yassour M."/>
            <person name="Luopajarvi K."/>
            <person name="Siljander H."/>
            <person name="Virtanen S.M."/>
            <person name="Ilonen J."/>
            <person name="Uibo R."/>
            <person name="Tillmann V."/>
            <person name="Mokurov S."/>
            <person name="Dorshakova N."/>
            <person name="Porter J.A."/>
            <person name="McHardy A.C."/>
            <person name="Lahdesmaki H."/>
            <person name="Vlamakis H."/>
            <person name="Huttenhower C."/>
            <person name="Knip M."/>
            <person name="Xavier R.J."/>
        </authorList>
    </citation>
    <scope>NUCLEOTIDE SEQUENCE [LARGE SCALE GENOMIC DNA]</scope>
    <source>
        <strain evidence="12 16">RJX1047</strain>
        <strain evidence="13 17">RJX1052</strain>
    </source>
</reference>
<dbReference type="GO" id="GO:0046872">
    <property type="term" value="F:metal ion binding"/>
    <property type="evidence" value="ECO:0007669"/>
    <property type="project" value="UniProtKB-KW"/>
</dbReference>
<feature type="chain" id="PRO_5014216529" evidence="5">
    <location>
        <begin position="26"/>
        <end position="539"/>
    </location>
</feature>
<evidence type="ECO:0000313" key="19">
    <source>
        <dbReference type="Proteomes" id="UP000500949"/>
    </source>
</evidence>
<reference evidence="11 15" key="1">
    <citation type="submission" date="2018-08" db="EMBL/GenBank/DDBJ databases">
        <title>A genome reference for cultivated species of the human gut microbiota.</title>
        <authorList>
            <person name="Zou Y."/>
            <person name="Xue W."/>
            <person name="Luo G."/>
        </authorList>
    </citation>
    <scope>NUCLEOTIDE SEQUENCE [LARGE SCALE GENOMIC DNA]</scope>
    <source>
        <strain evidence="11 15">AF14-1AC</strain>
    </source>
</reference>
<dbReference type="Proteomes" id="UP000500949">
    <property type="component" value="Chromosome"/>
</dbReference>
<dbReference type="PROSITE" id="PS51257">
    <property type="entry name" value="PROKAR_LIPOPROTEIN"/>
    <property type="match status" value="1"/>
</dbReference>
<dbReference type="EMBL" id="SLTX01000001">
    <property type="protein sequence ID" value="TDB07422.1"/>
    <property type="molecule type" value="Genomic_DNA"/>
</dbReference>
<dbReference type="AlphaFoldDB" id="A0A076IQT7"/>
<evidence type="ECO:0000256" key="1">
    <source>
        <dbReference type="ARBA" id="ARBA00022617"/>
    </source>
</evidence>
<organism evidence="12 16">
    <name type="scientific">Phocaeicola dorei</name>
    <dbReference type="NCBI Taxonomy" id="357276"/>
    <lineage>
        <taxon>Bacteria</taxon>
        <taxon>Pseudomonadati</taxon>
        <taxon>Bacteroidota</taxon>
        <taxon>Bacteroidia</taxon>
        <taxon>Bacteroidales</taxon>
        <taxon>Bacteroidaceae</taxon>
        <taxon>Phocaeicola</taxon>
    </lineage>
</organism>
<dbReference type="RefSeq" id="WP_007838287.1">
    <property type="nucleotide sequence ID" value="NZ_BAABYF010000001.1"/>
</dbReference>
<evidence type="ECO:0000313" key="9">
    <source>
        <dbReference type="EMBL" id="MDU0269072.1"/>
    </source>
</evidence>
<evidence type="ECO:0000313" key="13">
    <source>
        <dbReference type="EMBL" id="TDB07422.1"/>
    </source>
</evidence>
<dbReference type="InterPro" id="IPR009056">
    <property type="entry name" value="Cyt_c-like_dom"/>
</dbReference>
<dbReference type="Proteomes" id="UP001177934">
    <property type="component" value="Chromosome"/>
</dbReference>
<dbReference type="Pfam" id="PF06537">
    <property type="entry name" value="DHOR"/>
    <property type="match status" value="1"/>
</dbReference>
<dbReference type="GO" id="GO:0009055">
    <property type="term" value="F:electron transfer activity"/>
    <property type="evidence" value="ECO:0007669"/>
    <property type="project" value="InterPro"/>
</dbReference>
<dbReference type="KEGG" id="bdh:GV66_15130"/>
<reference evidence="8" key="5">
    <citation type="submission" date="2021-06" db="EMBL/GenBank/DDBJ databases">
        <title>Collection of gut derived symbiotic bacterial strains cultured from healthy donors.</title>
        <authorList>
            <person name="Lin H."/>
            <person name="Littmann E."/>
            <person name="Pamer E.G."/>
        </authorList>
    </citation>
    <scope>NUCLEOTIDE SEQUENCE</scope>
    <source>
        <strain evidence="8">MSK.5.10</strain>
    </source>
</reference>
<dbReference type="GO" id="GO:0020037">
    <property type="term" value="F:heme binding"/>
    <property type="evidence" value="ECO:0007669"/>
    <property type="project" value="InterPro"/>
</dbReference>
<keyword evidence="3 4" id="KW-0408">Iron</keyword>
<proteinExistence type="predicted"/>
<evidence type="ECO:0000256" key="4">
    <source>
        <dbReference type="PROSITE-ProRule" id="PRU00433"/>
    </source>
</evidence>
<evidence type="ECO:0000313" key="8">
    <source>
        <dbReference type="EMBL" id="MBV3123857.1"/>
    </source>
</evidence>
<reference evidence="9" key="7">
    <citation type="submission" date="2023-10" db="EMBL/GenBank/DDBJ databases">
        <title>Genome of Potential pathogenic bacteria in Crohn's disease.</title>
        <authorList>
            <person name="Rodriguez-Palacios A."/>
        </authorList>
    </citation>
    <scope>NUCLEOTIDE SEQUENCE</scope>
    <source>
        <strain evidence="9">CavFT-hAR62</strain>
    </source>
</reference>
<evidence type="ECO:0000313" key="7">
    <source>
        <dbReference type="EMBL" id="KAA5385159.1"/>
    </source>
</evidence>
<gene>
    <name evidence="11" type="ORF">DWW04_10445</name>
    <name evidence="12" type="ORF">E1I98_07685</name>
    <name evidence="13" type="ORF">E1J06_08340</name>
    <name evidence="7" type="ORF">F2Y61_04795</name>
    <name evidence="10" type="ORF">GKD17_08500</name>
    <name evidence="8" type="ORF">KSU80_11785</name>
    <name evidence="14" type="ORF">QNN11_11270</name>
    <name evidence="9" type="ORF">RVH45_04000</name>
</gene>
<dbReference type="EMBL" id="SLTU01000001">
    <property type="protein sequence ID" value="TDA76242.1"/>
    <property type="molecule type" value="Genomic_DNA"/>
</dbReference>
<dbReference type="Proteomes" id="UP000294834">
    <property type="component" value="Unassembled WGS sequence"/>
</dbReference>
<dbReference type="GeneID" id="93446718"/>
<evidence type="ECO:0000256" key="2">
    <source>
        <dbReference type="ARBA" id="ARBA00022723"/>
    </source>
</evidence>
<evidence type="ECO:0000313" key="15">
    <source>
        <dbReference type="Proteomes" id="UP000283678"/>
    </source>
</evidence>
<evidence type="ECO:0000313" key="11">
    <source>
        <dbReference type="EMBL" id="RGV77083.1"/>
    </source>
</evidence>
<dbReference type="Proteomes" id="UP001181086">
    <property type="component" value="Unassembled WGS sequence"/>
</dbReference>
<evidence type="ECO:0000313" key="14">
    <source>
        <dbReference type="EMBL" id="WHX11748.1"/>
    </source>
</evidence>
<dbReference type="PANTHER" id="PTHR30600">
    <property type="entry name" value="CYTOCHROME C PEROXIDASE-RELATED"/>
    <property type="match status" value="1"/>
</dbReference>
<dbReference type="GO" id="GO:0004130">
    <property type="term" value="F:cytochrome-c peroxidase activity"/>
    <property type="evidence" value="ECO:0007669"/>
    <property type="project" value="TreeGrafter"/>
</dbReference>
<dbReference type="EMBL" id="VVZB01000002">
    <property type="protein sequence ID" value="KAA5385159.1"/>
    <property type="molecule type" value="Genomic_DNA"/>
</dbReference>
<dbReference type="InterPro" id="IPR036909">
    <property type="entry name" value="Cyt_c-like_dom_sf"/>
</dbReference>
<dbReference type="EMBL" id="QRZL01000009">
    <property type="protein sequence ID" value="RGV77083.1"/>
    <property type="molecule type" value="Genomic_DNA"/>
</dbReference>
<keyword evidence="2 4" id="KW-0479">Metal-binding</keyword>
<evidence type="ECO:0000313" key="17">
    <source>
        <dbReference type="Proteomes" id="UP000294834"/>
    </source>
</evidence>
<evidence type="ECO:0000259" key="6">
    <source>
        <dbReference type="PROSITE" id="PS51007"/>
    </source>
</evidence>
<dbReference type="Proteomes" id="UP000294527">
    <property type="component" value="Unassembled WGS sequence"/>
</dbReference>
<reference evidence="14" key="6">
    <citation type="journal article" date="2023" name="Nat. Commun.">
        <title>Identification of a novel Human Milk Oligosaccharides utilization cluster in the infant gut commensal Bacteroides dorei.</title>
        <authorList>
            <person name="Kijner S."/>
            <person name="Ennis D."/>
            <person name="Shmorak S."/>
            <person name="Florentin A."/>
            <person name="Yassour M."/>
        </authorList>
    </citation>
    <scope>NUCLEOTIDE SEQUENCE</scope>
    <source>
        <strain evidence="14">2</strain>
    </source>
</reference>
<evidence type="ECO:0000313" key="10">
    <source>
        <dbReference type="EMBL" id="QJR76432.1"/>
    </source>
</evidence>
<dbReference type="Proteomes" id="UP000347681">
    <property type="component" value="Unassembled WGS sequence"/>
</dbReference>
<dbReference type="Proteomes" id="UP000777173">
    <property type="component" value="Unassembled WGS sequence"/>
</dbReference>
<evidence type="ECO:0000313" key="16">
    <source>
        <dbReference type="Proteomes" id="UP000294527"/>
    </source>
</evidence>